<proteinExistence type="predicted"/>
<protein>
    <recommendedName>
        <fullName evidence="4">DUF945 domain-containing protein</fullName>
    </recommendedName>
</protein>
<evidence type="ECO:0000313" key="3">
    <source>
        <dbReference type="Proteomes" id="UP000006242"/>
    </source>
</evidence>
<keyword evidence="1" id="KW-0472">Membrane</keyword>
<dbReference type="Proteomes" id="UP000006242">
    <property type="component" value="Unassembled WGS sequence"/>
</dbReference>
<reference evidence="2 3" key="1">
    <citation type="journal article" date="2011" name="J. Bacteriol.">
        <title>Genome sequence of Salinisphaera shabanensis, a gammaproteobacterium from the harsh, variable environment of the brine-seawater interface of the Shaban Deep in the Red Sea.</title>
        <authorList>
            <person name="Antunes A."/>
            <person name="Alam I."/>
            <person name="Bajic V.B."/>
            <person name="Stingl U."/>
        </authorList>
    </citation>
    <scope>NUCLEOTIDE SEQUENCE [LARGE SCALE GENOMIC DNA]</scope>
    <source>
        <strain evidence="2 3">E1L3A</strain>
    </source>
</reference>
<organism evidence="2 3">
    <name type="scientific">Salinisphaera shabanensis E1L3A</name>
    <dbReference type="NCBI Taxonomy" id="1033802"/>
    <lineage>
        <taxon>Bacteria</taxon>
        <taxon>Pseudomonadati</taxon>
        <taxon>Pseudomonadota</taxon>
        <taxon>Gammaproteobacteria</taxon>
        <taxon>Salinisphaerales</taxon>
        <taxon>Salinisphaeraceae</taxon>
        <taxon>Salinisphaera</taxon>
    </lineage>
</organism>
<sequence>MSKKAISITTVVILLILVAVVAPYFIGAKVETEFREGIAQAKTEYGYPIELTDYERGWLHSHAVTRVQIEDTTFDVEHEITHGPLFVFGWARIHSALPNDISPEMAHFFDESPLVANTKLGFGGGYRIGIQSPAFDKDLPDEPGVHLTWQGLKGYYARHDNEVDLQLNGGGLKLDAENRHLVVDDIQVSGDGSAMENIEEADAKLDWDSRFEAKLGHYRMYDDAGAFDLAYGMRLHANTANGDNDTVEFHAGYDITDLQLKAKPDDGDPIDVSVDQAAIKLGLTGLKAGPLQEAVVALREIDPSQHSPERVQALSARVFTELAPEILAGTPKLSVTIPPVETGHGEAQGKVSAGLISNDELPPEVADMRRRMPMLAMAQRLTLDADVFVDEQLIDWVTKNLASENPAMARELPMQITGMVRQGFLMREDDAVGVRLHAGKDEVVLNGQTIPARQLQPLFESLMR</sequence>
<dbReference type="InterPro" id="IPR010352">
    <property type="entry name" value="DUF945"/>
</dbReference>
<dbReference type="Pfam" id="PF06097">
    <property type="entry name" value="DUF945"/>
    <property type="match status" value="1"/>
</dbReference>
<gene>
    <name evidence="2" type="ORF">SSPSH_002311</name>
</gene>
<comment type="caution">
    <text evidence="2">The sequence shown here is derived from an EMBL/GenBank/DDBJ whole genome shotgun (WGS) entry which is preliminary data.</text>
</comment>
<reference evidence="2 3" key="2">
    <citation type="journal article" date="2013" name="PLoS ONE">
        <title>INDIGO - INtegrated Data Warehouse of MIcrobial GenOmes with Examples from the Red Sea Extremophiles.</title>
        <authorList>
            <person name="Alam I."/>
            <person name="Antunes A."/>
            <person name="Kamau A.A."/>
            <person name="Ba Alawi W."/>
            <person name="Kalkatawi M."/>
            <person name="Stingl U."/>
            <person name="Bajic V.B."/>
        </authorList>
    </citation>
    <scope>NUCLEOTIDE SEQUENCE [LARGE SCALE GENOMIC DNA]</scope>
    <source>
        <strain evidence="2 3">E1L3A</strain>
    </source>
</reference>
<keyword evidence="1" id="KW-0812">Transmembrane</keyword>
<dbReference type="RefSeq" id="WP_006914468.1">
    <property type="nucleotide sequence ID" value="NZ_AFNV02000015.1"/>
</dbReference>
<feature type="transmembrane region" description="Helical" evidence="1">
    <location>
        <begin position="6"/>
        <end position="26"/>
    </location>
</feature>
<name>U2FX60_9GAMM</name>
<dbReference type="STRING" id="1033802.SSPSH_002311"/>
<keyword evidence="3" id="KW-1185">Reference proteome</keyword>
<evidence type="ECO:0000313" key="2">
    <source>
        <dbReference type="EMBL" id="ERJ18818.1"/>
    </source>
</evidence>
<dbReference type="OrthoDB" id="5778696at2"/>
<evidence type="ECO:0008006" key="4">
    <source>
        <dbReference type="Google" id="ProtNLM"/>
    </source>
</evidence>
<dbReference type="AlphaFoldDB" id="U2FX60"/>
<accession>U2FX60</accession>
<keyword evidence="1" id="KW-1133">Transmembrane helix</keyword>
<evidence type="ECO:0000256" key="1">
    <source>
        <dbReference type="SAM" id="Phobius"/>
    </source>
</evidence>
<dbReference type="eggNOG" id="COG5339">
    <property type="taxonomic scope" value="Bacteria"/>
</dbReference>
<dbReference type="EMBL" id="AFNV02000015">
    <property type="protein sequence ID" value="ERJ18818.1"/>
    <property type="molecule type" value="Genomic_DNA"/>
</dbReference>